<evidence type="ECO:0000313" key="3">
    <source>
        <dbReference type="EMBL" id="TFV08575.1"/>
    </source>
</evidence>
<accession>A0A4Y9JVP5</accession>
<dbReference type="NCBIfam" id="TIGR02385">
    <property type="entry name" value="RelE_StbE"/>
    <property type="match status" value="1"/>
</dbReference>
<comment type="similarity">
    <text evidence="1">Belongs to the RelE toxin family.</text>
</comment>
<organism evidence="3 4">
    <name type="scientific">Muribacter muris</name>
    <dbReference type="NCBI Taxonomy" id="67855"/>
    <lineage>
        <taxon>Bacteria</taxon>
        <taxon>Pseudomonadati</taxon>
        <taxon>Pseudomonadota</taxon>
        <taxon>Gammaproteobacteria</taxon>
        <taxon>Pasteurellales</taxon>
        <taxon>Pasteurellaceae</taxon>
        <taxon>Muribacter</taxon>
    </lineage>
</organism>
<protein>
    <submittedName>
        <fullName evidence="3">Type II toxin-antitoxin system RelE/ParE family toxin</fullName>
    </submittedName>
</protein>
<dbReference type="EMBL" id="SPPA01000023">
    <property type="protein sequence ID" value="TFV08575.1"/>
    <property type="molecule type" value="Genomic_DNA"/>
</dbReference>
<dbReference type="AlphaFoldDB" id="A0A4Y9JVP5"/>
<comment type="caution">
    <text evidence="3">The sequence shown here is derived from an EMBL/GenBank/DDBJ whole genome shotgun (WGS) entry which is preliminary data.</text>
</comment>
<name>A0A4Y9JVP5_9PAST</name>
<reference evidence="3 4" key="1">
    <citation type="submission" date="2019-03" db="EMBL/GenBank/DDBJ databases">
        <title>Diversity of the mouse oral microbiome.</title>
        <authorList>
            <person name="Joseph S."/>
            <person name="Aduse-Opoku J."/>
            <person name="Curtis M."/>
            <person name="Wade W."/>
            <person name="Hashim A."/>
        </authorList>
    </citation>
    <scope>NUCLEOTIDE SEQUENCE [LARGE SCALE GENOMIC DNA]</scope>
    <source>
        <strain evidence="3 4">WT12</strain>
    </source>
</reference>
<dbReference type="Gene3D" id="3.30.2310.20">
    <property type="entry name" value="RelE-like"/>
    <property type="match status" value="1"/>
</dbReference>
<dbReference type="InterPro" id="IPR007712">
    <property type="entry name" value="RelE/ParE_toxin"/>
</dbReference>
<keyword evidence="2" id="KW-1277">Toxin-antitoxin system</keyword>
<evidence type="ECO:0000256" key="2">
    <source>
        <dbReference type="ARBA" id="ARBA00022649"/>
    </source>
</evidence>
<dbReference type="OrthoDB" id="9801234at2"/>
<dbReference type="PANTHER" id="PTHR35601">
    <property type="entry name" value="TOXIN RELE"/>
    <property type="match status" value="1"/>
</dbReference>
<proteinExistence type="inferred from homology"/>
<dbReference type="Proteomes" id="UP000297396">
    <property type="component" value="Unassembled WGS sequence"/>
</dbReference>
<dbReference type="InterPro" id="IPR035093">
    <property type="entry name" value="RelE/ParE_toxin_dom_sf"/>
</dbReference>
<dbReference type="SUPFAM" id="SSF143011">
    <property type="entry name" value="RelE-like"/>
    <property type="match status" value="1"/>
</dbReference>
<dbReference type="Pfam" id="PF05016">
    <property type="entry name" value="ParE_toxin"/>
    <property type="match status" value="1"/>
</dbReference>
<sequence>MTYKLVFEKQALKEWQKLDHTIQAQFKKKLVKVLENPEIPANRLREIPNGYKIKLRTSGYRLIYQVENSQIKVIVLAIGKRERSQAYETAKSRLT</sequence>
<gene>
    <name evidence="3" type="ORF">E4T80_09810</name>
</gene>
<dbReference type="PANTHER" id="PTHR35601:SF1">
    <property type="entry name" value="TOXIN RELE"/>
    <property type="match status" value="1"/>
</dbReference>
<evidence type="ECO:0000256" key="1">
    <source>
        <dbReference type="ARBA" id="ARBA00006226"/>
    </source>
</evidence>
<evidence type="ECO:0000313" key="4">
    <source>
        <dbReference type="Proteomes" id="UP000297396"/>
    </source>
</evidence>
<dbReference type="RefSeq" id="WP_135057932.1">
    <property type="nucleotide sequence ID" value="NZ_JADGLC010000023.1"/>
</dbReference>